<evidence type="ECO:0000313" key="4">
    <source>
        <dbReference type="EMBL" id="KKT01060.1"/>
    </source>
</evidence>
<protein>
    <submittedName>
        <fullName evidence="4">Hydrolase, TatD family</fullName>
    </submittedName>
</protein>
<evidence type="ECO:0000256" key="1">
    <source>
        <dbReference type="ARBA" id="ARBA00022723"/>
    </source>
</evidence>
<feature type="binding site" evidence="3">
    <location>
        <position position="9"/>
    </location>
    <ligand>
        <name>a divalent metal cation</name>
        <dbReference type="ChEBI" id="CHEBI:60240"/>
        <label>1</label>
    </ligand>
</feature>
<sequence length="272" mass="30957">MTPKYIDIHSHVNFTAFDADRDDVIKRALDNDTWMINVGTQIDTSKKAVELANKYKEGVYATVGLHPIHTGKSFHDEQELGSEGKEFTSRGEAFDKEKYLELARNLKVVAIGECGLDYYRTEPESIEKQKKIFIEQIGLANETNKPLMLHVRDAYADTLGILKEHAKVKGVVHFFVGSIKEAKEFLDLGFMLSFTGVLTFTHDYDEVVRLTPLDMIFSDTDSPYVAPTPYRGKRNEPSYVREIVKRIAEIKNLPEEEVTQAIVANAKHIFRI</sequence>
<dbReference type="PANTHER" id="PTHR46124:SF2">
    <property type="entry name" value="D-AMINOACYL-TRNA DEACYLASE"/>
    <property type="match status" value="1"/>
</dbReference>
<dbReference type="SUPFAM" id="SSF51556">
    <property type="entry name" value="Metallo-dependent hydrolases"/>
    <property type="match status" value="1"/>
</dbReference>
<dbReference type="GO" id="GO:0016788">
    <property type="term" value="F:hydrolase activity, acting on ester bonds"/>
    <property type="evidence" value="ECO:0007669"/>
    <property type="project" value="InterPro"/>
</dbReference>
<dbReference type="Proteomes" id="UP000034646">
    <property type="component" value="Unassembled WGS sequence"/>
</dbReference>
<name>A0A0G1DTT2_9BACT</name>
<dbReference type="CDD" id="cd01310">
    <property type="entry name" value="TatD_DNAse"/>
    <property type="match status" value="1"/>
</dbReference>
<dbReference type="NCBIfam" id="TIGR00010">
    <property type="entry name" value="YchF/TatD family DNA exonuclease"/>
    <property type="match status" value="1"/>
</dbReference>
<dbReference type="PATRIC" id="fig|1618738.3.peg.248"/>
<evidence type="ECO:0000256" key="2">
    <source>
        <dbReference type="ARBA" id="ARBA00022801"/>
    </source>
</evidence>
<feature type="binding site" evidence="3">
    <location>
        <position position="150"/>
    </location>
    <ligand>
        <name>a divalent metal cation</name>
        <dbReference type="ChEBI" id="CHEBI:60240"/>
        <label>2</label>
    </ligand>
</feature>
<dbReference type="InterPro" id="IPR001130">
    <property type="entry name" value="TatD-like"/>
</dbReference>
<keyword evidence="1 3" id="KW-0479">Metal-binding</keyword>
<dbReference type="Gene3D" id="3.20.20.140">
    <property type="entry name" value="Metal-dependent hydrolases"/>
    <property type="match status" value="1"/>
</dbReference>
<feature type="binding site" evidence="3">
    <location>
        <position position="11"/>
    </location>
    <ligand>
        <name>a divalent metal cation</name>
        <dbReference type="ChEBI" id="CHEBI:60240"/>
        <label>1</label>
    </ligand>
</feature>
<reference evidence="4 5" key="1">
    <citation type="journal article" date="2015" name="Nature">
        <title>rRNA introns, odd ribosomes, and small enigmatic genomes across a large radiation of phyla.</title>
        <authorList>
            <person name="Brown C.T."/>
            <person name="Hug L.A."/>
            <person name="Thomas B.C."/>
            <person name="Sharon I."/>
            <person name="Castelle C.J."/>
            <person name="Singh A."/>
            <person name="Wilkins M.J."/>
            <person name="Williams K.H."/>
            <person name="Banfield J.F."/>
        </authorList>
    </citation>
    <scope>NUCLEOTIDE SEQUENCE [LARGE SCALE GENOMIC DNA]</scope>
</reference>
<organism evidence="4 5">
    <name type="scientific">Candidatus Nomurabacteria bacterium GW2011_GWA2_43_15</name>
    <dbReference type="NCBI Taxonomy" id="1618738"/>
    <lineage>
        <taxon>Bacteria</taxon>
        <taxon>Candidatus Nomuraibacteriota</taxon>
    </lineage>
</organism>
<dbReference type="PANTHER" id="PTHR46124">
    <property type="entry name" value="D-AMINOACYL-TRNA DEACYLASE"/>
    <property type="match status" value="1"/>
</dbReference>
<dbReference type="FunFam" id="3.20.20.140:FF:000005">
    <property type="entry name" value="TatD family hydrolase"/>
    <property type="match status" value="1"/>
</dbReference>
<evidence type="ECO:0000313" key="5">
    <source>
        <dbReference type="Proteomes" id="UP000034646"/>
    </source>
</evidence>
<dbReference type="Pfam" id="PF01026">
    <property type="entry name" value="TatD_DNase"/>
    <property type="match status" value="1"/>
</dbReference>
<dbReference type="STRING" id="1618738.UV76_C0003G0036"/>
<dbReference type="GO" id="GO:0004536">
    <property type="term" value="F:DNA nuclease activity"/>
    <property type="evidence" value="ECO:0007669"/>
    <property type="project" value="InterPro"/>
</dbReference>
<dbReference type="GO" id="GO:0046872">
    <property type="term" value="F:metal ion binding"/>
    <property type="evidence" value="ECO:0007669"/>
    <property type="project" value="UniProtKB-KW"/>
</dbReference>
<dbReference type="AlphaFoldDB" id="A0A0G1DTT2"/>
<dbReference type="EMBL" id="LCFS01000003">
    <property type="protein sequence ID" value="KKT01060.1"/>
    <property type="molecule type" value="Genomic_DNA"/>
</dbReference>
<dbReference type="InterPro" id="IPR015991">
    <property type="entry name" value="TatD/YcfH-like"/>
</dbReference>
<feature type="binding site" evidence="3">
    <location>
        <position position="173"/>
    </location>
    <ligand>
        <name>a divalent metal cation</name>
        <dbReference type="ChEBI" id="CHEBI:60240"/>
        <label>2</label>
    </ligand>
</feature>
<dbReference type="InterPro" id="IPR032466">
    <property type="entry name" value="Metal_Hydrolase"/>
</dbReference>
<feature type="binding site" evidence="3">
    <location>
        <position position="113"/>
    </location>
    <ligand>
        <name>a divalent metal cation</name>
        <dbReference type="ChEBI" id="CHEBI:60240"/>
        <label>1</label>
    </ligand>
</feature>
<proteinExistence type="predicted"/>
<keyword evidence="2 4" id="KW-0378">Hydrolase</keyword>
<evidence type="ECO:0000256" key="3">
    <source>
        <dbReference type="PIRSR" id="PIRSR005902-1"/>
    </source>
</evidence>
<comment type="caution">
    <text evidence="4">The sequence shown here is derived from an EMBL/GenBank/DDBJ whole genome shotgun (WGS) entry which is preliminary data.</text>
</comment>
<dbReference type="PIRSF" id="PIRSF005902">
    <property type="entry name" value="DNase_TatD"/>
    <property type="match status" value="1"/>
</dbReference>
<feature type="binding site" evidence="3">
    <location>
        <position position="221"/>
    </location>
    <ligand>
        <name>a divalent metal cation</name>
        <dbReference type="ChEBI" id="CHEBI:60240"/>
        <label>1</label>
    </ligand>
</feature>
<gene>
    <name evidence="4" type="ORF">UV76_C0003G0036</name>
</gene>
<accession>A0A0G1DTT2</accession>